<protein>
    <submittedName>
        <fullName evidence="2">Acyl carrier protein</fullName>
    </submittedName>
</protein>
<name>A0A1H1M6U7_9ACTN</name>
<proteinExistence type="predicted"/>
<dbReference type="InterPro" id="IPR036736">
    <property type="entry name" value="ACP-like_sf"/>
</dbReference>
<organism evidence="2 3">
    <name type="scientific">Nocardioides scoriae</name>
    <dbReference type="NCBI Taxonomy" id="642780"/>
    <lineage>
        <taxon>Bacteria</taxon>
        <taxon>Bacillati</taxon>
        <taxon>Actinomycetota</taxon>
        <taxon>Actinomycetes</taxon>
        <taxon>Propionibacteriales</taxon>
        <taxon>Nocardioidaceae</taxon>
        <taxon>Nocardioides</taxon>
    </lineage>
</organism>
<dbReference type="SUPFAM" id="SSF47336">
    <property type="entry name" value="ACP-like"/>
    <property type="match status" value="1"/>
</dbReference>
<dbReference type="Pfam" id="PF00550">
    <property type="entry name" value="PP-binding"/>
    <property type="match status" value="1"/>
</dbReference>
<dbReference type="OrthoDB" id="9804551at2"/>
<reference evidence="3" key="1">
    <citation type="submission" date="2016-10" db="EMBL/GenBank/DDBJ databases">
        <authorList>
            <person name="Varghese N."/>
            <person name="Submissions S."/>
        </authorList>
    </citation>
    <scope>NUCLEOTIDE SEQUENCE [LARGE SCALE GENOMIC DNA]</scope>
    <source>
        <strain evidence="3">DSM 22127</strain>
    </source>
</reference>
<feature type="domain" description="Carrier" evidence="1">
    <location>
        <begin position="7"/>
        <end position="82"/>
    </location>
</feature>
<accession>A0A1H1M6U7</accession>
<evidence type="ECO:0000313" key="2">
    <source>
        <dbReference type="EMBL" id="SDR82564.1"/>
    </source>
</evidence>
<dbReference type="Gene3D" id="1.10.1200.10">
    <property type="entry name" value="ACP-like"/>
    <property type="match status" value="1"/>
</dbReference>
<dbReference type="STRING" id="642780.SAMN04488570_0490"/>
<sequence length="84" mass="9039">MPQTFPPHLVAEVASLVELVTGTPSASVRPESRFVDDLEVDSLSMIEVLEGLERRLGVVVADSATSQLVHVGDLLDYLVTHGAR</sequence>
<dbReference type="RefSeq" id="WP_157682690.1">
    <property type="nucleotide sequence ID" value="NZ_LT629757.1"/>
</dbReference>
<dbReference type="Proteomes" id="UP000198859">
    <property type="component" value="Chromosome I"/>
</dbReference>
<evidence type="ECO:0000313" key="3">
    <source>
        <dbReference type="Proteomes" id="UP000198859"/>
    </source>
</evidence>
<dbReference type="InterPro" id="IPR009081">
    <property type="entry name" value="PP-bd_ACP"/>
</dbReference>
<dbReference type="EMBL" id="LT629757">
    <property type="protein sequence ID" value="SDR82564.1"/>
    <property type="molecule type" value="Genomic_DNA"/>
</dbReference>
<gene>
    <name evidence="2" type="ORF">SAMN04488570_0490</name>
</gene>
<dbReference type="PROSITE" id="PS50075">
    <property type="entry name" value="CARRIER"/>
    <property type="match status" value="1"/>
</dbReference>
<dbReference type="AlphaFoldDB" id="A0A1H1M6U7"/>
<evidence type="ECO:0000259" key="1">
    <source>
        <dbReference type="PROSITE" id="PS50075"/>
    </source>
</evidence>
<keyword evidence="3" id="KW-1185">Reference proteome</keyword>